<sequence length="231" mass="25620">MEEGRFEDDDYDYDIVGFRETWDLCYAGDYDPFEATIYTQPKICYMRERIADLLRQSRPTQRGRRSPLAAARLWLCGHKGLADPRRNLLFHLTRDNCQILTQEMKALSLIKVRAAGGGEGQSQRRRRRRHRRHSPDAGEPRDKDAAAASASSSASSSAKIASAQPHEADGDREDPLHPHEKREQGGAKHEHCDKCCSPLDGDHGGGAGDEEEAAAGAADGDREWAAEPEPG</sequence>
<gene>
    <name evidence="2" type="ORF">BAE44_0005859</name>
</gene>
<protein>
    <submittedName>
        <fullName evidence="2">Uncharacterized protein</fullName>
    </submittedName>
</protein>
<feature type="compositionally biased region" description="Basic residues" evidence="1">
    <location>
        <begin position="123"/>
        <end position="133"/>
    </location>
</feature>
<evidence type="ECO:0000256" key="1">
    <source>
        <dbReference type="SAM" id="MobiDB-lite"/>
    </source>
</evidence>
<dbReference type="Proteomes" id="UP000095767">
    <property type="component" value="Unassembled WGS sequence"/>
</dbReference>
<keyword evidence="3" id="KW-1185">Reference proteome</keyword>
<feature type="region of interest" description="Disordered" evidence="1">
    <location>
        <begin position="114"/>
        <end position="231"/>
    </location>
</feature>
<feature type="non-terminal residue" evidence="2">
    <location>
        <position position="231"/>
    </location>
</feature>
<dbReference type="OrthoDB" id="679180at2759"/>
<dbReference type="EMBL" id="LWDX02019814">
    <property type="protein sequence ID" value="OEL33121.1"/>
    <property type="molecule type" value="Genomic_DNA"/>
</dbReference>
<reference evidence="2 3" key="1">
    <citation type="submission" date="2016-09" db="EMBL/GenBank/DDBJ databases">
        <title>The draft genome of Dichanthelium oligosanthes: A C3 panicoid grass species.</title>
        <authorList>
            <person name="Studer A.J."/>
            <person name="Schnable J.C."/>
            <person name="Brutnell T.P."/>
        </authorList>
    </citation>
    <scope>NUCLEOTIDE SEQUENCE [LARGE SCALE GENOMIC DNA]</scope>
    <source>
        <strain evidence="3">cv. Kellogg 1175</strain>
        <tissue evidence="2">Leaf</tissue>
    </source>
</reference>
<evidence type="ECO:0000313" key="3">
    <source>
        <dbReference type="Proteomes" id="UP000095767"/>
    </source>
</evidence>
<evidence type="ECO:0000313" key="2">
    <source>
        <dbReference type="EMBL" id="OEL33121.1"/>
    </source>
</evidence>
<proteinExistence type="predicted"/>
<accession>A0A1E5W6V7</accession>
<feature type="compositionally biased region" description="Basic and acidic residues" evidence="1">
    <location>
        <begin position="134"/>
        <end position="145"/>
    </location>
</feature>
<feature type="compositionally biased region" description="Low complexity" evidence="1">
    <location>
        <begin position="146"/>
        <end position="163"/>
    </location>
</feature>
<dbReference type="AlphaFoldDB" id="A0A1E5W6V7"/>
<feature type="compositionally biased region" description="Basic and acidic residues" evidence="1">
    <location>
        <begin position="166"/>
        <end position="194"/>
    </location>
</feature>
<name>A0A1E5W6V7_9POAL</name>
<comment type="caution">
    <text evidence="2">The sequence shown here is derived from an EMBL/GenBank/DDBJ whole genome shotgun (WGS) entry which is preliminary data.</text>
</comment>
<organism evidence="2 3">
    <name type="scientific">Dichanthelium oligosanthes</name>
    <dbReference type="NCBI Taxonomy" id="888268"/>
    <lineage>
        <taxon>Eukaryota</taxon>
        <taxon>Viridiplantae</taxon>
        <taxon>Streptophyta</taxon>
        <taxon>Embryophyta</taxon>
        <taxon>Tracheophyta</taxon>
        <taxon>Spermatophyta</taxon>
        <taxon>Magnoliopsida</taxon>
        <taxon>Liliopsida</taxon>
        <taxon>Poales</taxon>
        <taxon>Poaceae</taxon>
        <taxon>PACMAD clade</taxon>
        <taxon>Panicoideae</taxon>
        <taxon>Panicodae</taxon>
        <taxon>Paniceae</taxon>
        <taxon>Dichantheliinae</taxon>
        <taxon>Dichanthelium</taxon>
    </lineage>
</organism>